<evidence type="ECO:0000313" key="2">
    <source>
        <dbReference type="EMBL" id="GAH76026.1"/>
    </source>
</evidence>
<feature type="non-terminal residue" evidence="2">
    <location>
        <position position="1"/>
    </location>
</feature>
<dbReference type="Gene3D" id="3.40.710.10">
    <property type="entry name" value="DD-peptidase/beta-lactamase superfamily"/>
    <property type="match status" value="1"/>
</dbReference>
<dbReference type="Pfam" id="PF00144">
    <property type="entry name" value="Beta-lactamase"/>
    <property type="match status" value="1"/>
</dbReference>
<dbReference type="EMBL" id="BARU01026395">
    <property type="protein sequence ID" value="GAH76026.1"/>
    <property type="molecule type" value="Genomic_DNA"/>
</dbReference>
<dbReference type="AlphaFoldDB" id="X1I0W4"/>
<name>X1I0W4_9ZZZZ</name>
<dbReference type="InterPro" id="IPR012338">
    <property type="entry name" value="Beta-lactam/transpept-like"/>
</dbReference>
<accession>X1I0W4</accession>
<feature type="domain" description="Beta-lactamase-related" evidence="1">
    <location>
        <begin position="20"/>
        <end position="131"/>
    </location>
</feature>
<proteinExistence type="predicted"/>
<sequence length="271" mass="29108">QMLSHGYFDFDGDGIAEDYYGLRIETGRAEGGLVSTAGDLAAFITALATQRDFPNTEYREQFMQELLTIQPVASGEPGQVGAGPGIAEYDLGYGPGYGHSGGIPGYVSLMVYFAAHDVTLAMTWNGFDGGFADFGMVPALYEALIEGTFSALGIESTLAEEDAPAGNVYQDPEGRFSMPLIGEWTQVETEEAYALLELTGLPLNMYIITVESDDLEAGIEAALRQIDIDPAALTLQDTGKFGNWNIFYHSLGDGKGVSVLAQVKDETTYCL</sequence>
<organism evidence="2">
    <name type="scientific">marine sediment metagenome</name>
    <dbReference type="NCBI Taxonomy" id="412755"/>
    <lineage>
        <taxon>unclassified sequences</taxon>
        <taxon>metagenomes</taxon>
        <taxon>ecological metagenomes</taxon>
    </lineage>
</organism>
<gene>
    <name evidence="2" type="ORF">S03H2_42405</name>
</gene>
<comment type="caution">
    <text evidence="2">The sequence shown here is derived from an EMBL/GenBank/DDBJ whole genome shotgun (WGS) entry which is preliminary data.</text>
</comment>
<feature type="non-terminal residue" evidence="2">
    <location>
        <position position="271"/>
    </location>
</feature>
<evidence type="ECO:0000259" key="1">
    <source>
        <dbReference type="Pfam" id="PF00144"/>
    </source>
</evidence>
<reference evidence="2" key="1">
    <citation type="journal article" date="2014" name="Front. Microbiol.">
        <title>High frequency of phylogenetically diverse reductive dehalogenase-homologous genes in deep subseafloor sedimentary metagenomes.</title>
        <authorList>
            <person name="Kawai M."/>
            <person name="Futagami T."/>
            <person name="Toyoda A."/>
            <person name="Takaki Y."/>
            <person name="Nishi S."/>
            <person name="Hori S."/>
            <person name="Arai W."/>
            <person name="Tsubouchi T."/>
            <person name="Morono Y."/>
            <person name="Uchiyama I."/>
            <person name="Ito T."/>
            <person name="Fujiyama A."/>
            <person name="Inagaki F."/>
            <person name="Takami H."/>
        </authorList>
    </citation>
    <scope>NUCLEOTIDE SEQUENCE</scope>
    <source>
        <strain evidence="2">Expedition CK06-06</strain>
    </source>
</reference>
<dbReference type="SUPFAM" id="SSF56601">
    <property type="entry name" value="beta-lactamase/transpeptidase-like"/>
    <property type="match status" value="1"/>
</dbReference>
<dbReference type="InterPro" id="IPR001466">
    <property type="entry name" value="Beta-lactam-related"/>
</dbReference>
<protein>
    <recommendedName>
        <fullName evidence="1">Beta-lactamase-related domain-containing protein</fullName>
    </recommendedName>
</protein>